<comment type="caution">
    <text evidence="5">The sequence shown here is derived from an EMBL/GenBank/DDBJ whole genome shotgun (WGS) entry which is preliminary data.</text>
</comment>
<evidence type="ECO:0000256" key="2">
    <source>
        <dbReference type="ARBA" id="ARBA00023015"/>
    </source>
</evidence>
<dbReference type="Gramene" id="KVH91862">
    <property type="protein sequence ID" value="KVH91862"/>
    <property type="gene ID" value="Ccrd_006092"/>
</dbReference>
<proteinExistence type="inferred from homology"/>
<dbReference type="EMBL" id="LEKV01004901">
    <property type="protein sequence ID" value="KVH91862.1"/>
    <property type="molecule type" value="Genomic_DNA"/>
</dbReference>
<sequence length="535" mass="58252">RIGRWRYESKGAKTKTLQSSVLEASIVVLEASIVVLEASIVVLEPQSASWKPAIEHSGVNGSTSTFPDATGRAFTTAFSAQLGSSAADMNHTDAIDVLGLRSINGNFNMPSMPGAYTSRNSGLNGPLNGVQPPAGSISNGRYAVNNLPVALSQQSAASSLGLSGITNNGGSGIAQSLGNREQIISSMAMGNLVNGGNIGRSLSSGGLNMPGVASRLNLTAPQMVSLLGNSYSAAGGPLSQNQFQAGNNHLSSMALLSELNRDHSFDMNDFPQLSGHLSSAGGSQRQLGGLARRQNVGFMQQNQEFSIQNEDFPALPGYKGGNADFPVNMHQKEQLRDNVVSMMQSQQHLPVGRSGGFSLGGAYSSHQQQQHAPINGGSYIPANTLDLHFHGSEVQYQHFQKQSQIRLVSPFRDQDLKSPQASQSVTDRFGLLGLLNQDSFSRFSPETLFYIFYSMPKDEAQLFAANELHNRGWFYHRELRLWFSRAPNMELLVKTSTYERGCYYCFDPNTWETIRKDNFVVQYEMVEDRPVLPRR</sequence>
<dbReference type="STRING" id="59895.A0A103XJI0"/>
<evidence type="ECO:0000313" key="6">
    <source>
        <dbReference type="Proteomes" id="UP000243975"/>
    </source>
</evidence>
<comment type="similarity">
    <text evidence="1">Belongs to the CNOT2/3/5 family.</text>
</comment>
<evidence type="ECO:0000256" key="1">
    <source>
        <dbReference type="ARBA" id="ARBA00007682"/>
    </source>
</evidence>
<protein>
    <submittedName>
        <fullName evidence="5">NOT2/NOT3/NOT5-like protein</fullName>
    </submittedName>
</protein>
<dbReference type="AlphaFoldDB" id="A0A103XJI0"/>
<dbReference type="InterPro" id="IPR038635">
    <property type="entry name" value="CCR4-NOT_su2/3/5_C_sf"/>
</dbReference>
<dbReference type="InterPro" id="IPR007282">
    <property type="entry name" value="NOT2/3/5_C"/>
</dbReference>
<organism evidence="5 6">
    <name type="scientific">Cynara cardunculus var. scolymus</name>
    <name type="common">Globe artichoke</name>
    <name type="synonym">Cynara scolymus</name>
    <dbReference type="NCBI Taxonomy" id="59895"/>
    <lineage>
        <taxon>Eukaryota</taxon>
        <taxon>Viridiplantae</taxon>
        <taxon>Streptophyta</taxon>
        <taxon>Embryophyta</taxon>
        <taxon>Tracheophyta</taxon>
        <taxon>Spermatophyta</taxon>
        <taxon>Magnoliopsida</taxon>
        <taxon>eudicotyledons</taxon>
        <taxon>Gunneridae</taxon>
        <taxon>Pentapetalae</taxon>
        <taxon>asterids</taxon>
        <taxon>campanulids</taxon>
        <taxon>Asterales</taxon>
        <taxon>Asteraceae</taxon>
        <taxon>Carduoideae</taxon>
        <taxon>Cardueae</taxon>
        <taxon>Carduinae</taxon>
        <taxon>Cynara</taxon>
    </lineage>
</organism>
<keyword evidence="2" id="KW-0805">Transcription regulation</keyword>
<dbReference type="GO" id="GO:0006355">
    <property type="term" value="P:regulation of DNA-templated transcription"/>
    <property type="evidence" value="ECO:0007669"/>
    <property type="project" value="InterPro"/>
</dbReference>
<dbReference type="Pfam" id="PF04153">
    <property type="entry name" value="NOT2_3_5_C"/>
    <property type="match status" value="1"/>
</dbReference>
<name>A0A103XJI0_CYNCS</name>
<evidence type="ECO:0000256" key="3">
    <source>
        <dbReference type="ARBA" id="ARBA00023163"/>
    </source>
</evidence>
<dbReference type="InterPro" id="IPR040168">
    <property type="entry name" value="Not2/3/5"/>
</dbReference>
<dbReference type="Gene3D" id="2.30.30.1020">
    <property type="entry name" value="CCR4-NOT complex subunit 2/3/5, C-terminal domain"/>
    <property type="match status" value="1"/>
</dbReference>
<dbReference type="OMA" id="SAADMNH"/>
<feature type="non-terminal residue" evidence="5">
    <location>
        <position position="1"/>
    </location>
</feature>
<dbReference type="PANTHER" id="PTHR23326">
    <property type="entry name" value="CCR4 NOT-RELATED"/>
    <property type="match status" value="1"/>
</dbReference>
<gene>
    <name evidence="5" type="ORF">Ccrd_006092</name>
</gene>
<reference evidence="5 6" key="1">
    <citation type="journal article" date="2016" name="Sci. Rep.">
        <title>The genome sequence of the outbreeding globe artichoke constructed de novo incorporating a phase-aware low-pass sequencing strategy of F1 progeny.</title>
        <authorList>
            <person name="Scaglione D."/>
            <person name="Reyes-Chin-Wo S."/>
            <person name="Acquadro A."/>
            <person name="Froenicke L."/>
            <person name="Portis E."/>
            <person name="Beitel C."/>
            <person name="Tirone M."/>
            <person name="Mauro R."/>
            <person name="Lo Monaco A."/>
            <person name="Mauromicale G."/>
            <person name="Faccioli P."/>
            <person name="Cattivelli L."/>
            <person name="Rieseberg L."/>
            <person name="Michelmore R."/>
            <person name="Lanteri S."/>
        </authorList>
    </citation>
    <scope>NUCLEOTIDE SEQUENCE [LARGE SCALE GENOMIC DNA]</scope>
    <source>
        <strain evidence="5">2C</strain>
    </source>
</reference>
<dbReference type="GO" id="GO:0030015">
    <property type="term" value="C:CCR4-NOT core complex"/>
    <property type="evidence" value="ECO:0007669"/>
    <property type="project" value="InterPro"/>
</dbReference>
<accession>A0A103XJI0</accession>
<evidence type="ECO:0000259" key="4">
    <source>
        <dbReference type="Pfam" id="PF04153"/>
    </source>
</evidence>
<keyword evidence="3" id="KW-0804">Transcription</keyword>
<dbReference type="Proteomes" id="UP000243975">
    <property type="component" value="Unassembled WGS sequence"/>
</dbReference>
<feature type="domain" description="NOT2/NOT3/NOT5 C-terminal" evidence="4">
    <location>
        <begin position="436"/>
        <end position="525"/>
    </location>
</feature>
<keyword evidence="6" id="KW-1185">Reference proteome</keyword>
<evidence type="ECO:0000313" key="5">
    <source>
        <dbReference type="EMBL" id="KVH91862.1"/>
    </source>
</evidence>